<comment type="caution">
    <text evidence="4">The sequence shown here is derived from an EMBL/GenBank/DDBJ whole genome shotgun (WGS) entry which is preliminary data.</text>
</comment>
<evidence type="ECO:0000256" key="1">
    <source>
        <dbReference type="ARBA" id="ARBA00022553"/>
    </source>
</evidence>
<dbReference type="AlphaFoldDB" id="A0A964T7Q1"/>
<name>A0A964T7Q1_9HYPH</name>
<protein>
    <submittedName>
        <fullName evidence="4">Response regulator</fullName>
    </submittedName>
</protein>
<feature type="domain" description="Response regulatory" evidence="3">
    <location>
        <begin position="11"/>
        <end position="127"/>
    </location>
</feature>
<evidence type="ECO:0000259" key="3">
    <source>
        <dbReference type="PROSITE" id="PS50110"/>
    </source>
</evidence>
<evidence type="ECO:0000313" key="4">
    <source>
        <dbReference type="EMBL" id="MYZ49412.1"/>
    </source>
</evidence>
<dbReference type="PANTHER" id="PTHR44591">
    <property type="entry name" value="STRESS RESPONSE REGULATOR PROTEIN 1"/>
    <property type="match status" value="1"/>
</dbReference>
<dbReference type="InterPro" id="IPR050595">
    <property type="entry name" value="Bact_response_regulator"/>
</dbReference>
<dbReference type="Pfam" id="PF00072">
    <property type="entry name" value="Response_reg"/>
    <property type="match status" value="1"/>
</dbReference>
<dbReference type="SUPFAM" id="SSF52172">
    <property type="entry name" value="CheY-like"/>
    <property type="match status" value="1"/>
</dbReference>
<organism evidence="4 5">
    <name type="scientific">Propylenella binzhouense</name>
    <dbReference type="NCBI Taxonomy" id="2555902"/>
    <lineage>
        <taxon>Bacteria</taxon>
        <taxon>Pseudomonadati</taxon>
        <taxon>Pseudomonadota</taxon>
        <taxon>Alphaproteobacteria</taxon>
        <taxon>Hyphomicrobiales</taxon>
        <taxon>Propylenellaceae</taxon>
        <taxon>Propylenella</taxon>
    </lineage>
</organism>
<keyword evidence="5" id="KW-1185">Reference proteome</keyword>
<keyword evidence="1 2" id="KW-0597">Phosphoprotein</keyword>
<dbReference type="Gene3D" id="3.40.50.2300">
    <property type="match status" value="1"/>
</dbReference>
<dbReference type="PANTHER" id="PTHR44591:SF24">
    <property type="entry name" value="PROTEIN-GLUTAMATE METHYLESTERASE_PROTEIN-GLUTAMINE GLUTAMINASE 1"/>
    <property type="match status" value="1"/>
</dbReference>
<dbReference type="SMART" id="SM00448">
    <property type="entry name" value="REC"/>
    <property type="match status" value="1"/>
</dbReference>
<gene>
    <name evidence="4" type="ORF">E4O86_17015</name>
</gene>
<evidence type="ECO:0000313" key="5">
    <source>
        <dbReference type="Proteomes" id="UP000773614"/>
    </source>
</evidence>
<feature type="modified residue" description="4-aspartylphosphate" evidence="2">
    <location>
        <position position="61"/>
    </location>
</feature>
<proteinExistence type="predicted"/>
<dbReference type="PROSITE" id="PS50110">
    <property type="entry name" value="RESPONSE_REGULATORY"/>
    <property type="match status" value="1"/>
</dbReference>
<dbReference type="EMBL" id="SPKJ01000073">
    <property type="protein sequence ID" value="MYZ49412.1"/>
    <property type="molecule type" value="Genomic_DNA"/>
</dbReference>
<dbReference type="InterPro" id="IPR001789">
    <property type="entry name" value="Sig_transdc_resp-reg_receiver"/>
</dbReference>
<accession>A0A964T7Q1</accession>
<evidence type="ECO:0000256" key="2">
    <source>
        <dbReference type="PROSITE-ProRule" id="PRU00169"/>
    </source>
</evidence>
<reference evidence="4" key="1">
    <citation type="submission" date="2019-03" db="EMBL/GenBank/DDBJ databases">
        <title>Afifella sp. nov., isolated from activated sludge.</title>
        <authorList>
            <person name="Li Q."/>
            <person name="Liu Y."/>
        </authorList>
    </citation>
    <scope>NUCLEOTIDE SEQUENCE</scope>
    <source>
        <strain evidence="4">L72</strain>
    </source>
</reference>
<dbReference type="GO" id="GO:0000160">
    <property type="term" value="P:phosphorelay signal transduction system"/>
    <property type="evidence" value="ECO:0007669"/>
    <property type="project" value="InterPro"/>
</dbReference>
<dbReference type="Proteomes" id="UP000773614">
    <property type="component" value="Unassembled WGS sequence"/>
</dbReference>
<sequence>MATAGGAGRPGVMIVDDEALVALFVADVVEDLGFQVIGPVRDVEGAIAAAETHKPQAAIVDVGLGNRGASGLDVARELADRHGTAVIFLSGYADLERDPDVQALKPVAILQKPCLPEHIEAALKAALG</sequence>
<dbReference type="InterPro" id="IPR011006">
    <property type="entry name" value="CheY-like_superfamily"/>
</dbReference>